<reference evidence="2 3" key="1">
    <citation type="submission" date="2024-08" db="EMBL/GenBank/DDBJ databases">
        <authorList>
            <person name="Cucini C."/>
            <person name="Frati F."/>
        </authorList>
    </citation>
    <scope>NUCLEOTIDE SEQUENCE [LARGE SCALE GENOMIC DNA]</scope>
</reference>
<accession>A0ABP1S5W3</accession>
<sequence length="1124" mass="125637">MAEDDDDANVNISYGKRLKLSSEGDVETGSTDIELLMKSLNYLHLYFNVEAHLKLKTAIIFDDGKGRAKELSYEALDVAANCFKQLIENSLGESQFIGVMCDLGTLYPVLILGILRNGKAFFNIDSENWGDAIADGVKYLNLKYIICECESIFDSKRVGLAKLVLEWLFPESNLKCFVYEVTSNPNNCKEFKLPRNLAGNLSSNSEIAYAIQTSGTTGKRKMVLVPHSCICPNIQSFIHTNWNVSHEDVIFGAAPPTFDPHVVELFTALGAGATIVYSTTDVKSDSRLVNLLRKYCVTISQVTPSVFRRMSLYLEKEKGLHTIRIVAFGGEKCVTKQELKEILRNNIFHPNIIFQNIYGVTEVSCWASVCNINLQNEDPITVGKGITETEVSIELMNSEDVGEIVIKSSTRYCHIIDPSNSNGESLLLEPKRMRSYEYRTGDVGRATKFGIVFEGRDDRMVKRNGMKVSLYEIEEMTYSTGLVSFAECRLYTSKIYLLIKLKPEYEVDISTSSNSVTLVPFLSSKLELPLFMYPDVIISMKCIPLNTNGKIDFPCIINYLMTKDSDISGRSTVPFSVSWETLIKTVLPVWKSCTWPGERSSERLLTENFHEAGGTSISAARFIESVFMSVKLFGSQIHQTYEKELLARLTDTTFASVVDFLFSVICTKSPITANVSDLNSELLLETQDSLSNPTDCLTGNSLSSEFEFNMLDTTMIHEDLPVFNDVDLIESAEECIALPLRLINMYDFTLGLCVDASPAVTNRDGYAKDRAVVGCHGGVLLCIDLNVLRRNPRLSNLAIAWKRRLPSRIEAAVAIDENGLYGYVGCHDCNFYKFSIVSGALICSTLCHAPIRSKADLCEEHEIVVFLDADNCIYGVNCYDLNIIWTQRSFRLLATVTPLIVGRICCVTTLDKGLIALDIRTGKTTWGCDIKNDSYSSPTLGYMAAIVGNKKRRPVIISGTLDPSHIGVDIRDVKTGRIAWQYKTPSISPSVNSPLFSKCCDKIIWISPESQLIIFNPQIENGYDLSLTLHQSNITCSLISGYDAISKSKECVLFYIIPGRTCMASVRVQGRMIHEINPWFLKQDFETFSKPSTSNEFILFGGRDNKLHVIKCLTIRTNCQKLKM</sequence>
<feature type="domain" description="AMP-dependent synthetase/ligase" evidence="1">
    <location>
        <begin position="56"/>
        <end position="408"/>
    </location>
</feature>
<evidence type="ECO:0000259" key="1">
    <source>
        <dbReference type="Pfam" id="PF00501"/>
    </source>
</evidence>
<dbReference type="InterPro" id="IPR015943">
    <property type="entry name" value="WD40/YVTN_repeat-like_dom_sf"/>
</dbReference>
<dbReference type="PANTHER" id="PTHR44394:SF1">
    <property type="entry name" value="BETA-ALANINE-ACTIVATING ENZYME"/>
    <property type="match status" value="1"/>
</dbReference>
<dbReference type="InterPro" id="IPR042099">
    <property type="entry name" value="ANL_N_sf"/>
</dbReference>
<comment type="caution">
    <text evidence="2">The sequence shown here is derived from an EMBL/GenBank/DDBJ whole genome shotgun (WGS) entry which is preliminary data.</text>
</comment>
<dbReference type="EMBL" id="CAXLJM020000160">
    <property type="protein sequence ID" value="CAL8143681.1"/>
    <property type="molecule type" value="Genomic_DNA"/>
</dbReference>
<dbReference type="InterPro" id="IPR052091">
    <property type="entry name" value="Beta-ala_Activ/Resist"/>
</dbReference>
<dbReference type="PANTHER" id="PTHR44394">
    <property type="entry name" value="BETA-ALANINE-ACTIVATING ENZYME"/>
    <property type="match status" value="1"/>
</dbReference>
<dbReference type="SUPFAM" id="SSF56801">
    <property type="entry name" value="Acetyl-CoA synthetase-like"/>
    <property type="match status" value="1"/>
</dbReference>
<protein>
    <recommendedName>
        <fullName evidence="1">AMP-dependent synthetase/ligase domain-containing protein</fullName>
    </recommendedName>
</protein>
<evidence type="ECO:0000313" key="2">
    <source>
        <dbReference type="EMBL" id="CAL8143681.1"/>
    </source>
</evidence>
<dbReference type="SUPFAM" id="SSF50998">
    <property type="entry name" value="Quinoprotein alcohol dehydrogenase-like"/>
    <property type="match status" value="1"/>
</dbReference>
<organism evidence="2 3">
    <name type="scientific">Orchesella dallaii</name>
    <dbReference type="NCBI Taxonomy" id="48710"/>
    <lineage>
        <taxon>Eukaryota</taxon>
        <taxon>Metazoa</taxon>
        <taxon>Ecdysozoa</taxon>
        <taxon>Arthropoda</taxon>
        <taxon>Hexapoda</taxon>
        <taxon>Collembola</taxon>
        <taxon>Entomobryomorpha</taxon>
        <taxon>Entomobryoidea</taxon>
        <taxon>Orchesellidae</taxon>
        <taxon>Orchesellinae</taxon>
        <taxon>Orchesella</taxon>
    </lineage>
</organism>
<dbReference type="Gene3D" id="3.40.50.12780">
    <property type="entry name" value="N-terminal domain of ligase-like"/>
    <property type="match status" value="1"/>
</dbReference>
<proteinExistence type="predicted"/>
<dbReference type="Gene3D" id="3.30.300.30">
    <property type="match status" value="1"/>
</dbReference>
<dbReference type="InterPro" id="IPR045851">
    <property type="entry name" value="AMP-bd_C_sf"/>
</dbReference>
<keyword evidence="3" id="KW-1185">Reference proteome</keyword>
<dbReference type="Pfam" id="PF00501">
    <property type="entry name" value="AMP-binding"/>
    <property type="match status" value="1"/>
</dbReference>
<dbReference type="Gene3D" id="2.130.10.10">
    <property type="entry name" value="YVTN repeat-like/Quinoprotein amine dehydrogenase"/>
    <property type="match status" value="1"/>
</dbReference>
<name>A0ABP1S5W3_9HEXA</name>
<dbReference type="InterPro" id="IPR000873">
    <property type="entry name" value="AMP-dep_synth/lig_dom"/>
</dbReference>
<dbReference type="Proteomes" id="UP001642540">
    <property type="component" value="Unassembled WGS sequence"/>
</dbReference>
<dbReference type="InterPro" id="IPR011047">
    <property type="entry name" value="Quinoprotein_ADH-like_sf"/>
</dbReference>
<evidence type="ECO:0000313" key="3">
    <source>
        <dbReference type="Proteomes" id="UP001642540"/>
    </source>
</evidence>
<gene>
    <name evidence="2" type="ORF">ODALV1_LOCUS29809</name>
</gene>